<feature type="compositionally biased region" description="Basic and acidic residues" evidence="6">
    <location>
        <begin position="39"/>
        <end position="60"/>
    </location>
</feature>
<evidence type="ECO:0000256" key="2">
    <source>
        <dbReference type="ARBA" id="ARBA00022729"/>
    </source>
</evidence>
<dbReference type="InterPro" id="IPR050490">
    <property type="entry name" value="Bact_solute-bd_prot1"/>
</dbReference>
<evidence type="ECO:0000313" key="8">
    <source>
        <dbReference type="EMBL" id="CUO76082.1"/>
    </source>
</evidence>
<dbReference type="SUPFAM" id="SSF53850">
    <property type="entry name" value="Periplasmic binding protein-like II"/>
    <property type="match status" value="1"/>
</dbReference>
<name>A0A174HMA4_9FIRM</name>
<organism evidence="8 9">
    <name type="scientific">Hungatella hathewayi</name>
    <dbReference type="NCBI Taxonomy" id="154046"/>
    <lineage>
        <taxon>Bacteria</taxon>
        <taxon>Bacillati</taxon>
        <taxon>Bacillota</taxon>
        <taxon>Clostridia</taxon>
        <taxon>Lachnospirales</taxon>
        <taxon>Lachnospiraceae</taxon>
        <taxon>Hungatella</taxon>
    </lineage>
</organism>
<dbReference type="Gene3D" id="3.40.190.10">
    <property type="entry name" value="Periplasmic binding protein-like II"/>
    <property type="match status" value="1"/>
</dbReference>
<dbReference type="PROSITE" id="PS51257">
    <property type="entry name" value="PROKAR_LIPOPROTEIN"/>
    <property type="match status" value="1"/>
</dbReference>
<evidence type="ECO:0000313" key="9">
    <source>
        <dbReference type="Proteomes" id="UP000095651"/>
    </source>
</evidence>
<evidence type="ECO:0000256" key="6">
    <source>
        <dbReference type="SAM" id="MobiDB-lite"/>
    </source>
</evidence>
<dbReference type="Proteomes" id="UP000095651">
    <property type="component" value="Unassembled WGS sequence"/>
</dbReference>
<reference evidence="8 9" key="1">
    <citation type="submission" date="2015-09" db="EMBL/GenBank/DDBJ databases">
        <authorList>
            <consortium name="Pathogen Informatics"/>
        </authorList>
    </citation>
    <scope>NUCLEOTIDE SEQUENCE [LARGE SCALE GENOMIC DNA]</scope>
    <source>
        <strain evidence="8 9">2789STDY5608850</strain>
    </source>
</reference>
<dbReference type="PANTHER" id="PTHR43649">
    <property type="entry name" value="ARABINOSE-BINDING PROTEIN-RELATED"/>
    <property type="match status" value="1"/>
</dbReference>
<dbReference type="InterPro" id="IPR006059">
    <property type="entry name" value="SBP"/>
</dbReference>
<gene>
    <name evidence="8" type="primary">lacE_6</name>
    <name evidence="8" type="ORF">ERS852407_03866</name>
</gene>
<dbReference type="PANTHER" id="PTHR43649:SF33">
    <property type="entry name" value="POLYGALACTURONAN_RHAMNOGALACTURONAN-BINDING PROTEIN YTCQ"/>
    <property type="match status" value="1"/>
</dbReference>
<keyword evidence="4" id="KW-0564">Palmitate</keyword>
<protein>
    <submittedName>
        <fullName evidence="8">Extracellular solute-binding protein</fullName>
    </submittedName>
</protein>
<evidence type="ECO:0000256" key="4">
    <source>
        <dbReference type="ARBA" id="ARBA00023139"/>
    </source>
</evidence>
<dbReference type="RefSeq" id="WP_055657668.1">
    <property type="nucleotide sequence ID" value="NZ_CABIXC010000011.1"/>
</dbReference>
<proteinExistence type="predicted"/>
<feature type="signal peptide" evidence="7">
    <location>
        <begin position="1"/>
        <end position="20"/>
    </location>
</feature>
<keyword evidence="3" id="KW-0472">Membrane</keyword>
<evidence type="ECO:0000256" key="7">
    <source>
        <dbReference type="SAM" id="SignalP"/>
    </source>
</evidence>
<accession>A0A174HMA4</accession>
<keyword evidence="5" id="KW-0449">Lipoprotein</keyword>
<keyword evidence="2 7" id="KW-0732">Signal</keyword>
<evidence type="ECO:0000256" key="3">
    <source>
        <dbReference type="ARBA" id="ARBA00023136"/>
    </source>
</evidence>
<sequence>MRRKGAATLLMVSMAASLLAGCGAKESSQPTTAAVQDTKAAENKTAESKTAEKEETEKAAEATVFPKGTVTFYMNGNPQYRQQYFETWLDNHRDIAPEVSVEFVQVESNADAREKITMTSLAGAVEDLPDAVFLDRLNLMDLVQAGLLVDETDFLEPFVEKMVDGAVTDGMVSGRMYGLPDSVRPQLLMYNKEIFDKYGVDPEQMSTMDGYIEAGRQLKEKSSGEVYLSWIGSNNMTWKCWGRRGLMPQANAKVWDDDGNVIIGSDEGTKTALGALDTMYSEGLLMRVEMYDPALYDAVNSQKIATFDIGAYWDEFMRQNCQAVAGQWRIMSAPVFDGAGRAGAPVSSYLCVLEKGKDGVYKELVEQMWKDFTFDKESKEAWVKSMEEQNAPYTNPISLELLEDDFWKEPSDYYGGQSFREWEALTLKNGADNMVVTPQDAEGDEIISAEIEKYVAGDQTMEEAIANMDKNLKAKIGKAEIVK</sequence>
<keyword evidence="1" id="KW-1003">Cell membrane</keyword>
<evidence type="ECO:0000256" key="1">
    <source>
        <dbReference type="ARBA" id="ARBA00022475"/>
    </source>
</evidence>
<dbReference type="Pfam" id="PF01547">
    <property type="entry name" value="SBP_bac_1"/>
    <property type="match status" value="1"/>
</dbReference>
<dbReference type="EMBL" id="CYZE01000011">
    <property type="protein sequence ID" value="CUO76082.1"/>
    <property type="molecule type" value="Genomic_DNA"/>
</dbReference>
<feature type="region of interest" description="Disordered" evidence="6">
    <location>
        <begin position="30"/>
        <end position="60"/>
    </location>
</feature>
<dbReference type="AlphaFoldDB" id="A0A174HMA4"/>
<evidence type="ECO:0000256" key="5">
    <source>
        <dbReference type="ARBA" id="ARBA00023288"/>
    </source>
</evidence>
<feature type="chain" id="PRO_5039530655" evidence="7">
    <location>
        <begin position="21"/>
        <end position="483"/>
    </location>
</feature>